<feature type="region of interest" description="Disordered" evidence="1">
    <location>
        <begin position="99"/>
        <end position="120"/>
    </location>
</feature>
<accession>A0AAW1Q2L5</accession>
<sequence length="177" mass="19281">MPLAVTDACFPALGSSPVPRYAAGYSPEDSASTSAPFERWEDTAVPPLEPHGRFESEEDGAEPHQVLCCGKQQADAVSQRRQQAAFKPAVRWATDLAKENSRKHSPHHLHPHKSCLRQGEQAGEQKNSCAEEVSEAVTAAASEVTFSCRTVHIDGVSKDRVVGNGNGKKRSRMSIYR</sequence>
<dbReference type="EMBL" id="JALJOR010000007">
    <property type="protein sequence ID" value="KAK9814579.1"/>
    <property type="molecule type" value="Genomic_DNA"/>
</dbReference>
<gene>
    <name evidence="2" type="ORF">WJX72_008164</name>
</gene>
<dbReference type="Proteomes" id="UP001489004">
    <property type="component" value="Unassembled WGS sequence"/>
</dbReference>
<dbReference type="AlphaFoldDB" id="A0AAW1Q2L5"/>
<feature type="compositionally biased region" description="Basic residues" evidence="1">
    <location>
        <begin position="167"/>
        <end position="177"/>
    </location>
</feature>
<reference evidence="2 3" key="1">
    <citation type="journal article" date="2024" name="Nat. Commun.">
        <title>Phylogenomics reveals the evolutionary origins of lichenization in chlorophyte algae.</title>
        <authorList>
            <person name="Puginier C."/>
            <person name="Libourel C."/>
            <person name="Otte J."/>
            <person name="Skaloud P."/>
            <person name="Haon M."/>
            <person name="Grisel S."/>
            <person name="Petersen M."/>
            <person name="Berrin J.G."/>
            <person name="Delaux P.M."/>
            <person name="Dal Grande F."/>
            <person name="Keller J."/>
        </authorList>
    </citation>
    <scope>NUCLEOTIDE SEQUENCE [LARGE SCALE GENOMIC DNA]</scope>
    <source>
        <strain evidence="2 3">SAG 2043</strain>
    </source>
</reference>
<proteinExistence type="predicted"/>
<comment type="caution">
    <text evidence="2">The sequence shown here is derived from an EMBL/GenBank/DDBJ whole genome shotgun (WGS) entry which is preliminary data.</text>
</comment>
<name>A0AAW1Q2L5_9CHLO</name>
<feature type="region of interest" description="Disordered" evidence="1">
    <location>
        <begin position="16"/>
        <end position="63"/>
    </location>
</feature>
<evidence type="ECO:0000313" key="3">
    <source>
        <dbReference type="Proteomes" id="UP001489004"/>
    </source>
</evidence>
<evidence type="ECO:0000256" key="1">
    <source>
        <dbReference type="SAM" id="MobiDB-lite"/>
    </source>
</evidence>
<keyword evidence="3" id="KW-1185">Reference proteome</keyword>
<protein>
    <submittedName>
        <fullName evidence="2">Uncharacterized protein</fullName>
    </submittedName>
</protein>
<organism evidence="2 3">
    <name type="scientific">[Myrmecia] bisecta</name>
    <dbReference type="NCBI Taxonomy" id="41462"/>
    <lineage>
        <taxon>Eukaryota</taxon>
        <taxon>Viridiplantae</taxon>
        <taxon>Chlorophyta</taxon>
        <taxon>core chlorophytes</taxon>
        <taxon>Trebouxiophyceae</taxon>
        <taxon>Trebouxiales</taxon>
        <taxon>Trebouxiaceae</taxon>
        <taxon>Myrmecia</taxon>
    </lineage>
</organism>
<evidence type="ECO:0000313" key="2">
    <source>
        <dbReference type="EMBL" id="KAK9814579.1"/>
    </source>
</evidence>
<feature type="region of interest" description="Disordered" evidence="1">
    <location>
        <begin position="158"/>
        <end position="177"/>
    </location>
</feature>
<feature type="compositionally biased region" description="Basic residues" evidence="1">
    <location>
        <begin position="103"/>
        <end position="115"/>
    </location>
</feature>